<accession>A0A1I7ZIF3</accession>
<reference evidence="2" key="1">
    <citation type="submission" date="2016-11" db="UniProtKB">
        <authorList>
            <consortium name="WormBaseParasite"/>
        </authorList>
    </citation>
    <scope>IDENTIFICATION</scope>
</reference>
<evidence type="ECO:0000313" key="1">
    <source>
        <dbReference type="Proteomes" id="UP000095287"/>
    </source>
</evidence>
<protein>
    <submittedName>
        <fullName evidence="2">Uncharacterized protein</fullName>
    </submittedName>
</protein>
<dbReference type="AlphaFoldDB" id="A0A1I7ZIF3"/>
<sequence length="132" mass="14245">MPRAASSLPLAEISGGEQLMGLLPCRLHTDEQEEASDGPGRRIDRLHGITGQSCDVRVPVDARAIDAFGRAAQEFFPRASSTGLRTDAVGCLPSLPRSRRSADRTAQVEMFSASVDFRPHRVLACCSLQGPR</sequence>
<proteinExistence type="predicted"/>
<dbReference type="Proteomes" id="UP000095287">
    <property type="component" value="Unplaced"/>
</dbReference>
<name>A0A1I7ZIF3_9BILA</name>
<organism evidence="1 2">
    <name type="scientific">Steinernema glaseri</name>
    <dbReference type="NCBI Taxonomy" id="37863"/>
    <lineage>
        <taxon>Eukaryota</taxon>
        <taxon>Metazoa</taxon>
        <taxon>Ecdysozoa</taxon>
        <taxon>Nematoda</taxon>
        <taxon>Chromadorea</taxon>
        <taxon>Rhabditida</taxon>
        <taxon>Tylenchina</taxon>
        <taxon>Panagrolaimomorpha</taxon>
        <taxon>Strongyloidoidea</taxon>
        <taxon>Steinernematidae</taxon>
        <taxon>Steinernema</taxon>
    </lineage>
</organism>
<dbReference type="WBParaSite" id="L893_g2662.t1">
    <property type="protein sequence ID" value="L893_g2662.t1"/>
    <property type="gene ID" value="L893_g2662"/>
</dbReference>
<keyword evidence="1" id="KW-1185">Reference proteome</keyword>
<evidence type="ECO:0000313" key="2">
    <source>
        <dbReference type="WBParaSite" id="L893_g2662.t1"/>
    </source>
</evidence>